<dbReference type="SUPFAM" id="SSF53756">
    <property type="entry name" value="UDP-Glycosyltransferase/glycogen phosphorylase"/>
    <property type="match status" value="1"/>
</dbReference>
<gene>
    <name evidence="4" type="ORF">VNO78_26317</name>
</gene>
<dbReference type="FunFam" id="3.40.50.2000:FF:000054">
    <property type="entry name" value="Glycosyltransferase"/>
    <property type="match status" value="1"/>
</dbReference>
<dbReference type="AlphaFoldDB" id="A0AAN9RZB3"/>
<dbReference type="PANTHER" id="PTHR48045:SF6">
    <property type="entry name" value="UDP-GLUCOSYLTRANSFERASE FAMILY PROTEIN"/>
    <property type="match status" value="1"/>
</dbReference>
<dbReference type="EMBL" id="JAYMYS010000007">
    <property type="protein sequence ID" value="KAK7386243.1"/>
    <property type="molecule type" value="Genomic_DNA"/>
</dbReference>
<dbReference type="InterPro" id="IPR002213">
    <property type="entry name" value="UDP_glucos_trans"/>
</dbReference>
<dbReference type="CDD" id="cd03784">
    <property type="entry name" value="GT1_Gtf-like"/>
    <property type="match status" value="1"/>
</dbReference>
<evidence type="ECO:0000256" key="2">
    <source>
        <dbReference type="ARBA" id="ARBA00022676"/>
    </source>
</evidence>
<organism evidence="4 5">
    <name type="scientific">Psophocarpus tetragonolobus</name>
    <name type="common">Winged bean</name>
    <name type="synonym">Dolichos tetragonolobus</name>
    <dbReference type="NCBI Taxonomy" id="3891"/>
    <lineage>
        <taxon>Eukaryota</taxon>
        <taxon>Viridiplantae</taxon>
        <taxon>Streptophyta</taxon>
        <taxon>Embryophyta</taxon>
        <taxon>Tracheophyta</taxon>
        <taxon>Spermatophyta</taxon>
        <taxon>Magnoliopsida</taxon>
        <taxon>eudicotyledons</taxon>
        <taxon>Gunneridae</taxon>
        <taxon>Pentapetalae</taxon>
        <taxon>rosids</taxon>
        <taxon>fabids</taxon>
        <taxon>Fabales</taxon>
        <taxon>Fabaceae</taxon>
        <taxon>Papilionoideae</taxon>
        <taxon>50 kb inversion clade</taxon>
        <taxon>NPAAA clade</taxon>
        <taxon>indigoferoid/millettioid clade</taxon>
        <taxon>Phaseoleae</taxon>
        <taxon>Psophocarpus</taxon>
    </lineage>
</organism>
<keyword evidence="3" id="KW-0808">Transferase</keyword>
<dbReference type="Pfam" id="PF00201">
    <property type="entry name" value="UDPGT"/>
    <property type="match status" value="1"/>
</dbReference>
<proteinExistence type="inferred from homology"/>
<sequence length="475" mass="51650">MDNKTVHIAVVPSAGFSHLIPILEFSKRVVSLHPHLHVTCIVPSNGSSQSASKSHLESFPSDSITLTFLPPVDLPQGLDTGSQIQLTVTLSLPLIHQTLKSLTCRTPPLVALVVDTFAAEALDFAKEFSLLAYVYCPLAATTVSLHFHMLKLDEETSCEYRDLHDPIEMEGCVPLHGKDLYSPAQDRSSRVYQLLLKRVKRFFFVDGVFVNSFLEMEIGPIRALQGGGSYKYKYPPVYAVGPIVQSGGFGGGGGGDMGLECLAWLDRQQACSVLFVCFGSGGTLSQEQVDELALGLELSGHKFLWVLRPPSSVANAAYLGGAKEDVDPLKFLPCGFLERTKGQGLVVPLWAPQVQVLGHCSVGGFLSHCGWNSTLESVLQGVPFIAWPLFAEQRMNAVVLCEGLKVGLRPRGNENGLVERGEIAEVIKRLMSGEEAGQLRQRMKELKEAATHAIKEDGSSTKALAQVVLKWKNLA</sequence>
<dbReference type="Proteomes" id="UP001386955">
    <property type="component" value="Unassembled WGS sequence"/>
</dbReference>
<dbReference type="GO" id="GO:0008194">
    <property type="term" value="F:UDP-glycosyltransferase activity"/>
    <property type="evidence" value="ECO:0007669"/>
    <property type="project" value="InterPro"/>
</dbReference>
<comment type="similarity">
    <text evidence="1">Belongs to the UDP-glycosyltransferase family.</text>
</comment>
<evidence type="ECO:0008006" key="6">
    <source>
        <dbReference type="Google" id="ProtNLM"/>
    </source>
</evidence>
<protein>
    <recommendedName>
        <fullName evidence="6">Glycosyltransferase</fullName>
    </recommendedName>
</protein>
<dbReference type="Gene3D" id="3.40.50.2000">
    <property type="entry name" value="Glycogen Phosphorylase B"/>
    <property type="match status" value="2"/>
</dbReference>
<dbReference type="PANTHER" id="PTHR48045">
    <property type="entry name" value="UDP-GLYCOSYLTRANSFERASE 72B1"/>
    <property type="match status" value="1"/>
</dbReference>
<keyword evidence="5" id="KW-1185">Reference proteome</keyword>
<dbReference type="FunFam" id="3.40.50.2000:FF:000051">
    <property type="entry name" value="Glycosyltransferase"/>
    <property type="match status" value="1"/>
</dbReference>
<evidence type="ECO:0000256" key="3">
    <source>
        <dbReference type="ARBA" id="ARBA00022679"/>
    </source>
</evidence>
<accession>A0AAN9RZB3</accession>
<reference evidence="4 5" key="1">
    <citation type="submission" date="2024-01" db="EMBL/GenBank/DDBJ databases">
        <title>The genomes of 5 underutilized Papilionoideae crops provide insights into root nodulation and disease resistanc.</title>
        <authorList>
            <person name="Jiang F."/>
        </authorList>
    </citation>
    <scope>NUCLEOTIDE SEQUENCE [LARGE SCALE GENOMIC DNA]</scope>
    <source>
        <strain evidence="4">DUOXIRENSHENG_FW03</strain>
        <tissue evidence="4">Leaves</tissue>
    </source>
</reference>
<keyword evidence="2" id="KW-0328">Glycosyltransferase</keyword>
<comment type="caution">
    <text evidence="4">The sequence shown here is derived from an EMBL/GenBank/DDBJ whole genome shotgun (WGS) entry which is preliminary data.</text>
</comment>
<evidence type="ECO:0000313" key="5">
    <source>
        <dbReference type="Proteomes" id="UP001386955"/>
    </source>
</evidence>
<evidence type="ECO:0000256" key="1">
    <source>
        <dbReference type="ARBA" id="ARBA00009995"/>
    </source>
</evidence>
<name>A0AAN9RZB3_PSOTE</name>
<evidence type="ECO:0000313" key="4">
    <source>
        <dbReference type="EMBL" id="KAK7386243.1"/>
    </source>
</evidence>